<protein>
    <recommendedName>
        <fullName evidence="2">J domain-containing protein</fullName>
    </recommendedName>
</protein>
<dbReference type="SUPFAM" id="SSF46565">
    <property type="entry name" value="Chaperone J-domain"/>
    <property type="match status" value="1"/>
</dbReference>
<dbReference type="Proteomes" id="UP000287188">
    <property type="component" value="Unassembled WGS sequence"/>
</dbReference>
<keyword evidence="1" id="KW-0175">Coiled coil</keyword>
<dbReference type="InterPro" id="IPR001623">
    <property type="entry name" value="DnaJ_domain"/>
</dbReference>
<feature type="coiled-coil region" evidence="1">
    <location>
        <begin position="71"/>
        <end position="141"/>
    </location>
</feature>
<dbReference type="Pfam" id="PF00226">
    <property type="entry name" value="DnaJ"/>
    <property type="match status" value="1"/>
</dbReference>
<dbReference type="Gene3D" id="1.10.287.110">
    <property type="entry name" value="DnaJ domain"/>
    <property type="match status" value="1"/>
</dbReference>
<evidence type="ECO:0000313" key="4">
    <source>
        <dbReference type="Proteomes" id="UP000287188"/>
    </source>
</evidence>
<organism evidence="3 4">
    <name type="scientific">Dictyobacter kobayashii</name>
    <dbReference type="NCBI Taxonomy" id="2014872"/>
    <lineage>
        <taxon>Bacteria</taxon>
        <taxon>Bacillati</taxon>
        <taxon>Chloroflexota</taxon>
        <taxon>Ktedonobacteria</taxon>
        <taxon>Ktedonobacterales</taxon>
        <taxon>Dictyobacteraceae</taxon>
        <taxon>Dictyobacter</taxon>
    </lineage>
</organism>
<dbReference type="AlphaFoldDB" id="A0A402ASF0"/>
<gene>
    <name evidence="3" type="ORF">KDK_58260</name>
</gene>
<dbReference type="SMART" id="SM00271">
    <property type="entry name" value="DnaJ"/>
    <property type="match status" value="1"/>
</dbReference>
<keyword evidence="4" id="KW-1185">Reference proteome</keyword>
<dbReference type="PROSITE" id="PS50076">
    <property type="entry name" value="DNAJ_2"/>
    <property type="match status" value="1"/>
</dbReference>
<proteinExistence type="predicted"/>
<dbReference type="EMBL" id="BIFS01000002">
    <property type="protein sequence ID" value="GCE22026.1"/>
    <property type="molecule type" value="Genomic_DNA"/>
</dbReference>
<reference evidence="4" key="1">
    <citation type="submission" date="2018-12" db="EMBL/GenBank/DDBJ databases">
        <title>Tengunoibacter tsumagoiensis gen. nov., sp. nov., Dictyobacter kobayashii sp. nov., D. alpinus sp. nov., and D. joshuensis sp. nov. and description of Dictyobacteraceae fam. nov. within the order Ktedonobacterales isolated from Tengu-no-mugimeshi.</title>
        <authorList>
            <person name="Wang C.M."/>
            <person name="Zheng Y."/>
            <person name="Sakai Y."/>
            <person name="Toyoda A."/>
            <person name="Minakuchi Y."/>
            <person name="Abe K."/>
            <person name="Yokota A."/>
            <person name="Yabe S."/>
        </authorList>
    </citation>
    <scope>NUCLEOTIDE SEQUENCE [LARGE SCALE GENOMIC DNA]</scope>
    <source>
        <strain evidence="4">Uno11</strain>
    </source>
</reference>
<evidence type="ECO:0000256" key="1">
    <source>
        <dbReference type="SAM" id="Coils"/>
    </source>
</evidence>
<dbReference type="CDD" id="cd06257">
    <property type="entry name" value="DnaJ"/>
    <property type="match status" value="1"/>
</dbReference>
<feature type="domain" description="J" evidence="2">
    <location>
        <begin position="151"/>
        <end position="208"/>
    </location>
</feature>
<sequence length="208" mass="23813">MPELIGCLIGLLIVSIIGVPFVYLSNRSRCTLDEVLQETQYPASEVHGLIQRHFVSYRRKYVITGPRTLNLDEVRTAYAQYQELLQLQEENAATLRHMAESAAAEQAEKNRNAQEQARLAQEELERLRHAHAEILKRLRQQLHLIPEHVQAAFAVLGLSVDAPFDQVRQRYRELAKQSHPDTGGDAQHFIQVDNAYKHIVSWINASQE</sequence>
<name>A0A402ASF0_9CHLR</name>
<dbReference type="InterPro" id="IPR036869">
    <property type="entry name" value="J_dom_sf"/>
</dbReference>
<evidence type="ECO:0000313" key="3">
    <source>
        <dbReference type="EMBL" id="GCE22026.1"/>
    </source>
</evidence>
<evidence type="ECO:0000259" key="2">
    <source>
        <dbReference type="PROSITE" id="PS50076"/>
    </source>
</evidence>
<comment type="caution">
    <text evidence="3">The sequence shown here is derived from an EMBL/GenBank/DDBJ whole genome shotgun (WGS) entry which is preliminary data.</text>
</comment>
<dbReference type="RefSeq" id="WP_218032088.1">
    <property type="nucleotide sequence ID" value="NZ_BIFS01000002.1"/>
</dbReference>
<accession>A0A402ASF0</accession>